<keyword evidence="1" id="KW-0472">Membrane</keyword>
<comment type="caution">
    <text evidence="2">The sequence shown here is derived from an EMBL/GenBank/DDBJ whole genome shotgun (WGS) entry which is preliminary data.</text>
</comment>
<name>A0A0P6Y0D4_9CHLR</name>
<keyword evidence="1" id="KW-0812">Transmembrane</keyword>
<organism evidence="2 3">
    <name type="scientific">Herpetosiphon geysericola</name>
    <dbReference type="NCBI Taxonomy" id="70996"/>
    <lineage>
        <taxon>Bacteria</taxon>
        <taxon>Bacillati</taxon>
        <taxon>Chloroflexota</taxon>
        <taxon>Chloroflexia</taxon>
        <taxon>Herpetosiphonales</taxon>
        <taxon>Herpetosiphonaceae</taxon>
        <taxon>Herpetosiphon</taxon>
    </lineage>
</organism>
<feature type="transmembrane region" description="Helical" evidence="1">
    <location>
        <begin position="40"/>
        <end position="62"/>
    </location>
</feature>
<reference evidence="2 3" key="1">
    <citation type="submission" date="2015-07" db="EMBL/GenBank/DDBJ databases">
        <title>Whole genome sequence of Herpetosiphon geysericola DSM 7119.</title>
        <authorList>
            <person name="Hemp J."/>
            <person name="Ward L.M."/>
            <person name="Pace L.A."/>
            <person name="Fischer W.W."/>
        </authorList>
    </citation>
    <scope>NUCLEOTIDE SEQUENCE [LARGE SCALE GENOMIC DNA]</scope>
    <source>
        <strain evidence="2 3">DSM 7119</strain>
    </source>
</reference>
<evidence type="ECO:0000313" key="2">
    <source>
        <dbReference type="EMBL" id="KPL85883.1"/>
    </source>
</evidence>
<accession>A0A0P6Y0D4</accession>
<dbReference type="EMBL" id="LGKP01000022">
    <property type="protein sequence ID" value="KPL85883.1"/>
    <property type="molecule type" value="Genomic_DNA"/>
</dbReference>
<sequence length="93" mass="10238">MRALILTLPAVIMCCGIIWMAAATTFFANRSGRVADLRKLFSQMSLGIGAAFLIWAGVVIMLDIVKVAYPTVFAIVGAIFLFQGWAFSRFKLF</sequence>
<keyword evidence="1" id="KW-1133">Transmembrane helix</keyword>
<dbReference type="RefSeq" id="WP_054534938.1">
    <property type="nucleotide sequence ID" value="NZ_LGKP01000022.1"/>
</dbReference>
<dbReference type="Proteomes" id="UP000050277">
    <property type="component" value="Unassembled WGS sequence"/>
</dbReference>
<protein>
    <submittedName>
        <fullName evidence="2">Uncharacterized protein</fullName>
    </submittedName>
</protein>
<proteinExistence type="predicted"/>
<dbReference type="OrthoDB" id="9838303at2"/>
<dbReference type="AlphaFoldDB" id="A0A0P6Y0D4"/>
<gene>
    <name evidence="2" type="ORF">SE18_13250</name>
</gene>
<evidence type="ECO:0000313" key="3">
    <source>
        <dbReference type="Proteomes" id="UP000050277"/>
    </source>
</evidence>
<evidence type="ECO:0000256" key="1">
    <source>
        <dbReference type="SAM" id="Phobius"/>
    </source>
</evidence>
<keyword evidence="3" id="KW-1185">Reference proteome</keyword>
<feature type="transmembrane region" description="Helical" evidence="1">
    <location>
        <begin position="68"/>
        <end position="87"/>
    </location>
</feature>
<feature type="transmembrane region" description="Helical" evidence="1">
    <location>
        <begin position="6"/>
        <end position="28"/>
    </location>
</feature>